<evidence type="ECO:0000256" key="6">
    <source>
        <dbReference type="SAM" id="SignalP"/>
    </source>
</evidence>
<evidence type="ECO:0000256" key="3">
    <source>
        <dbReference type="ARBA" id="ARBA00022801"/>
    </source>
</evidence>
<evidence type="ECO:0000256" key="5">
    <source>
        <dbReference type="RuleBase" id="RU361140"/>
    </source>
</evidence>
<evidence type="ECO:0000256" key="4">
    <source>
        <dbReference type="ARBA" id="ARBA00023251"/>
    </source>
</evidence>
<dbReference type="PROSITE" id="PS00146">
    <property type="entry name" value="BETA_LACTAMASE_A"/>
    <property type="match status" value="1"/>
</dbReference>
<dbReference type="InterPro" id="IPR023650">
    <property type="entry name" value="Beta-lactam_class-A_AS"/>
</dbReference>
<evidence type="ECO:0000256" key="2">
    <source>
        <dbReference type="ARBA" id="ARBA00012865"/>
    </source>
</evidence>
<dbReference type="PANTHER" id="PTHR35333:SF3">
    <property type="entry name" value="BETA-LACTAMASE-TYPE TRANSPEPTIDASE FOLD CONTAINING PROTEIN"/>
    <property type="match status" value="1"/>
</dbReference>
<dbReference type="SUPFAM" id="SSF56601">
    <property type="entry name" value="beta-lactamase/transpeptidase-like"/>
    <property type="match status" value="1"/>
</dbReference>
<reference evidence="9" key="1">
    <citation type="journal article" date="2019" name="Int. J. Syst. Evol. Microbiol.">
        <title>The Global Catalogue of Microorganisms (GCM) 10K type strain sequencing project: providing services to taxonomists for standard genome sequencing and annotation.</title>
        <authorList>
            <consortium name="The Broad Institute Genomics Platform"/>
            <consortium name="The Broad Institute Genome Sequencing Center for Infectious Disease"/>
            <person name="Wu L."/>
            <person name="Ma J."/>
        </authorList>
    </citation>
    <scope>NUCLEOTIDE SEQUENCE [LARGE SCALE GENOMIC DNA]</scope>
    <source>
        <strain evidence="9">JCM 13006</strain>
    </source>
</reference>
<organism evidence="8 9">
    <name type="scientific">Kitasatospora terrestris</name>
    <dbReference type="NCBI Taxonomy" id="258051"/>
    <lineage>
        <taxon>Bacteria</taxon>
        <taxon>Bacillati</taxon>
        <taxon>Actinomycetota</taxon>
        <taxon>Actinomycetes</taxon>
        <taxon>Kitasatosporales</taxon>
        <taxon>Streptomycetaceae</taxon>
        <taxon>Kitasatospora</taxon>
    </lineage>
</organism>
<keyword evidence="4 5" id="KW-0046">Antibiotic resistance</keyword>
<dbReference type="PRINTS" id="PR00118">
    <property type="entry name" value="BLACTAMASEA"/>
</dbReference>
<name>A0ABP9ELZ2_9ACTN</name>
<comment type="catalytic activity">
    <reaction evidence="5">
        <text>a beta-lactam + H2O = a substituted beta-amino acid</text>
        <dbReference type="Rhea" id="RHEA:20401"/>
        <dbReference type="ChEBI" id="CHEBI:15377"/>
        <dbReference type="ChEBI" id="CHEBI:35627"/>
        <dbReference type="ChEBI" id="CHEBI:140347"/>
        <dbReference type="EC" id="3.5.2.6"/>
    </reaction>
</comment>
<comment type="similarity">
    <text evidence="1 5">Belongs to the class-A beta-lactamase family.</text>
</comment>
<feature type="signal peptide" evidence="6">
    <location>
        <begin position="1"/>
        <end position="23"/>
    </location>
</feature>
<dbReference type="PANTHER" id="PTHR35333">
    <property type="entry name" value="BETA-LACTAMASE"/>
    <property type="match status" value="1"/>
</dbReference>
<keyword evidence="6" id="KW-0732">Signal</keyword>
<sequence length="295" mass="31305">MLTGAAATALAVALPLGSGRAAAQDRGAVPHLGEELRALEREHAARLGVFAYDTGTGRTVRHRADELFPYCSTFKTIAVAAVLRDLDHDGGHLATVIRYTEEYVTRSGYAPITGLPENLAHGMTVADLCAAAITHSDNGAANLLLRELGGPTAVTRFCRSLGDPVTRLDRWEPDLNTAEPDRVTDTSSPRALARTYARLTLGNALTAPDRDRLTGWLLANTTSTHRFRAGLPADWTLADKTGTGSYGTTNDAGLTWPPGREPIVLVVLSTKHDPTAPADEPLVARTAELLAAALA</sequence>
<proteinExistence type="inferred from homology"/>
<gene>
    <name evidence="8" type="primary">blaPEN-bpc</name>
    <name evidence="8" type="ORF">GCM10023235_73910</name>
</gene>
<dbReference type="InterPro" id="IPR012338">
    <property type="entry name" value="Beta-lactam/transpept-like"/>
</dbReference>
<evidence type="ECO:0000259" key="7">
    <source>
        <dbReference type="Pfam" id="PF13354"/>
    </source>
</evidence>
<dbReference type="InterPro" id="IPR045155">
    <property type="entry name" value="Beta-lactam_cat"/>
</dbReference>
<accession>A0ABP9ELZ2</accession>
<feature type="chain" id="PRO_5046223058" description="Beta-lactamase" evidence="6">
    <location>
        <begin position="24"/>
        <end position="295"/>
    </location>
</feature>
<protein>
    <recommendedName>
        <fullName evidence="2 5">Beta-lactamase</fullName>
        <ecNumber evidence="2 5">3.5.2.6</ecNumber>
    </recommendedName>
</protein>
<keyword evidence="3 5" id="KW-0378">Hydrolase</keyword>
<comment type="caution">
    <text evidence="8">The sequence shown here is derived from an EMBL/GenBank/DDBJ whole genome shotgun (WGS) entry which is preliminary data.</text>
</comment>
<dbReference type="Gene3D" id="3.40.710.10">
    <property type="entry name" value="DD-peptidase/beta-lactamase superfamily"/>
    <property type="match status" value="1"/>
</dbReference>
<dbReference type="Pfam" id="PF13354">
    <property type="entry name" value="Beta-lactamase2"/>
    <property type="match status" value="1"/>
</dbReference>
<dbReference type="EMBL" id="BAABIS010000001">
    <property type="protein sequence ID" value="GAA4882634.1"/>
    <property type="molecule type" value="Genomic_DNA"/>
</dbReference>
<feature type="domain" description="Beta-lactamase class A catalytic" evidence="7">
    <location>
        <begin position="48"/>
        <end position="268"/>
    </location>
</feature>
<evidence type="ECO:0000256" key="1">
    <source>
        <dbReference type="ARBA" id="ARBA00009009"/>
    </source>
</evidence>
<dbReference type="Proteomes" id="UP001501752">
    <property type="component" value="Unassembled WGS sequence"/>
</dbReference>
<evidence type="ECO:0000313" key="9">
    <source>
        <dbReference type="Proteomes" id="UP001501752"/>
    </source>
</evidence>
<dbReference type="EC" id="3.5.2.6" evidence="2 5"/>
<dbReference type="InterPro" id="IPR000871">
    <property type="entry name" value="Beta-lactam_class-A"/>
</dbReference>
<keyword evidence="9" id="KW-1185">Reference proteome</keyword>
<dbReference type="NCBIfam" id="NF033103">
    <property type="entry name" value="bla_class_A"/>
    <property type="match status" value="1"/>
</dbReference>
<evidence type="ECO:0000313" key="8">
    <source>
        <dbReference type="EMBL" id="GAA4882634.1"/>
    </source>
</evidence>